<dbReference type="GO" id="GO:0005829">
    <property type="term" value="C:cytosol"/>
    <property type="evidence" value="ECO:0007669"/>
    <property type="project" value="TreeGrafter"/>
</dbReference>
<comment type="catalytic activity">
    <reaction evidence="10 12">
        <text>dTMP + ATP = dTDP + ADP</text>
        <dbReference type="Rhea" id="RHEA:13517"/>
        <dbReference type="ChEBI" id="CHEBI:30616"/>
        <dbReference type="ChEBI" id="CHEBI:58369"/>
        <dbReference type="ChEBI" id="CHEBI:63528"/>
        <dbReference type="ChEBI" id="CHEBI:456216"/>
        <dbReference type="EC" id="2.7.4.9"/>
    </reaction>
</comment>
<feature type="binding site" evidence="12">
    <location>
        <begin position="12"/>
        <end position="19"/>
    </location>
    <ligand>
        <name>ATP</name>
        <dbReference type="ChEBI" id="CHEBI:30616"/>
    </ligand>
</feature>
<sequence length="221" mass="23918">MTAQGVFITIEGIEGAGKSTAVSCVADWFSGRGREVLRTREPGGTPVAEDIRRILLTATEEELAEPTELLLMFAARAQHVARGIRPALDSGRVVVCDRFTDSSRAYQGAGRGIDPVVIESLASYAEQGVRPDLTLLLDLPVGIGIARAAARRGMIAKDRFEREAHEFFGRVRAGFLAIAEAHPRRVRVIDAAEPLDRVRLQIHAALAARFDEGEVGVHGGR</sequence>
<evidence type="ECO:0000256" key="6">
    <source>
        <dbReference type="ARBA" id="ARBA00022741"/>
    </source>
</evidence>
<dbReference type="PANTHER" id="PTHR10344:SF4">
    <property type="entry name" value="UMP-CMP KINASE 2, MITOCHONDRIAL"/>
    <property type="match status" value="1"/>
</dbReference>
<evidence type="ECO:0000256" key="10">
    <source>
        <dbReference type="ARBA" id="ARBA00048743"/>
    </source>
</evidence>
<dbReference type="GO" id="GO:0006227">
    <property type="term" value="P:dUDP biosynthetic process"/>
    <property type="evidence" value="ECO:0007669"/>
    <property type="project" value="TreeGrafter"/>
</dbReference>
<dbReference type="KEGG" id="haz:A9404_05605"/>
<protein>
    <recommendedName>
        <fullName evidence="3 12">Thymidylate kinase</fullName>
        <ecNumber evidence="2 12">2.7.4.9</ecNumber>
    </recommendedName>
    <alternativeName>
        <fullName evidence="9 12">dTMP kinase</fullName>
    </alternativeName>
</protein>
<keyword evidence="4 12" id="KW-0808">Transferase</keyword>
<dbReference type="PROSITE" id="PS01331">
    <property type="entry name" value="THYMIDYLATE_KINASE"/>
    <property type="match status" value="1"/>
</dbReference>
<dbReference type="EMBL" id="CP016027">
    <property type="protein sequence ID" value="ANJ66925.1"/>
    <property type="molecule type" value="Genomic_DNA"/>
</dbReference>
<organism evidence="14 15">
    <name type="scientific">Halothiobacillus diazotrophicus</name>
    <dbReference type="NCBI Taxonomy" id="1860122"/>
    <lineage>
        <taxon>Bacteria</taxon>
        <taxon>Pseudomonadati</taxon>
        <taxon>Pseudomonadota</taxon>
        <taxon>Gammaproteobacteria</taxon>
        <taxon>Chromatiales</taxon>
        <taxon>Halothiobacillaceae</taxon>
        <taxon>Halothiobacillus</taxon>
    </lineage>
</organism>
<dbReference type="GO" id="GO:0005524">
    <property type="term" value="F:ATP binding"/>
    <property type="evidence" value="ECO:0007669"/>
    <property type="project" value="UniProtKB-UniRule"/>
</dbReference>
<dbReference type="SUPFAM" id="SSF52540">
    <property type="entry name" value="P-loop containing nucleoside triphosphate hydrolases"/>
    <property type="match status" value="1"/>
</dbReference>
<dbReference type="HAMAP" id="MF_00165">
    <property type="entry name" value="Thymidylate_kinase"/>
    <property type="match status" value="1"/>
</dbReference>
<evidence type="ECO:0000256" key="3">
    <source>
        <dbReference type="ARBA" id="ARBA00017144"/>
    </source>
</evidence>
<evidence type="ECO:0000256" key="1">
    <source>
        <dbReference type="ARBA" id="ARBA00009776"/>
    </source>
</evidence>
<dbReference type="GO" id="GO:0006235">
    <property type="term" value="P:dTTP biosynthetic process"/>
    <property type="evidence" value="ECO:0007669"/>
    <property type="project" value="UniProtKB-UniRule"/>
</dbReference>
<comment type="similarity">
    <text evidence="1 12">Belongs to the thymidylate kinase family.</text>
</comment>
<dbReference type="InterPro" id="IPR018095">
    <property type="entry name" value="Thymidylate_kin_CS"/>
</dbReference>
<keyword evidence="5 12" id="KW-0545">Nucleotide biosynthesis</keyword>
<dbReference type="Gene3D" id="3.40.50.300">
    <property type="entry name" value="P-loop containing nucleotide triphosphate hydrolases"/>
    <property type="match status" value="1"/>
</dbReference>
<dbReference type="FunFam" id="3.40.50.300:FF:000225">
    <property type="entry name" value="Thymidylate kinase"/>
    <property type="match status" value="1"/>
</dbReference>
<evidence type="ECO:0000256" key="8">
    <source>
        <dbReference type="ARBA" id="ARBA00022840"/>
    </source>
</evidence>
<evidence type="ECO:0000256" key="5">
    <source>
        <dbReference type="ARBA" id="ARBA00022727"/>
    </source>
</evidence>
<proteinExistence type="inferred from homology"/>
<dbReference type="GO" id="GO:0004798">
    <property type="term" value="F:dTMP kinase activity"/>
    <property type="evidence" value="ECO:0007669"/>
    <property type="project" value="UniProtKB-UniRule"/>
</dbReference>
<dbReference type="InterPro" id="IPR039430">
    <property type="entry name" value="Thymidylate_kin-like_dom"/>
</dbReference>
<evidence type="ECO:0000313" key="15">
    <source>
        <dbReference type="Proteomes" id="UP000078596"/>
    </source>
</evidence>
<gene>
    <name evidence="12" type="primary">tmk</name>
    <name evidence="14" type="ORF">A9404_05605</name>
</gene>
<evidence type="ECO:0000256" key="11">
    <source>
        <dbReference type="ARBA" id="ARBA00057735"/>
    </source>
</evidence>
<keyword evidence="15" id="KW-1185">Reference proteome</keyword>
<evidence type="ECO:0000256" key="12">
    <source>
        <dbReference type="HAMAP-Rule" id="MF_00165"/>
    </source>
</evidence>
<comment type="function">
    <text evidence="11 12">Phosphorylation of dTMP to form dTDP in both de novo and salvage pathways of dTTP synthesis.</text>
</comment>
<dbReference type="EC" id="2.7.4.9" evidence="2 12"/>
<dbReference type="Proteomes" id="UP000078596">
    <property type="component" value="Chromosome"/>
</dbReference>
<evidence type="ECO:0000256" key="2">
    <source>
        <dbReference type="ARBA" id="ARBA00012980"/>
    </source>
</evidence>
<keyword evidence="6 12" id="KW-0547">Nucleotide-binding</keyword>
<dbReference type="GO" id="GO:0006233">
    <property type="term" value="P:dTDP biosynthetic process"/>
    <property type="evidence" value="ECO:0007669"/>
    <property type="project" value="InterPro"/>
</dbReference>
<dbReference type="AlphaFoldDB" id="A0A191ZGE3"/>
<dbReference type="NCBIfam" id="TIGR00041">
    <property type="entry name" value="DTMP_kinase"/>
    <property type="match status" value="1"/>
</dbReference>
<evidence type="ECO:0000256" key="7">
    <source>
        <dbReference type="ARBA" id="ARBA00022777"/>
    </source>
</evidence>
<dbReference type="RefSeq" id="WP_066099287.1">
    <property type="nucleotide sequence ID" value="NZ_CP016027.1"/>
</dbReference>
<keyword evidence="7 12" id="KW-0418">Kinase</keyword>
<dbReference type="PANTHER" id="PTHR10344">
    <property type="entry name" value="THYMIDYLATE KINASE"/>
    <property type="match status" value="1"/>
</dbReference>
<dbReference type="InterPro" id="IPR018094">
    <property type="entry name" value="Thymidylate_kinase"/>
</dbReference>
<reference evidence="14 15" key="1">
    <citation type="submission" date="2016-06" db="EMBL/GenBank/DDBJ databases">
        <title>Insight into the functional genes involving in sulfur oxidation in Pearl River water.</title>
        <authorList>
            <person name="Luo J."/>
            <person name="Tan X."/>
            <person name="Lin W."/>
        </authorList>
    </citation>
    <scope>NUCLEOTIDE SEQUENCE [LARGE SCALE GENOMIC DNA]</scope>
    <source>
        <strain evidence="14 15">LS2</strain>
    </source>
</reference>
<dbReference type="CDD" id="cd01672">
    <property type="entry name" value="TMPK"/>
    <property type="match status" value="1"/>
</dbReference>
<evidence type="ECO:0000256" key="4">
    <source>
        <dbReference type="ARBA" id="ARBA00022679"/>
    </source>
</evidence>
<feature type="domain" description="Thymidylate kinase-like" evidence="13">
    <location>
        <begin position="10"/>
        <end position="202"/>
    </location>
</feature>
<dbReference type="InterPro" id="IPR027417">
    <property type="entry name" value="P-loop_NTPase"/>
</dbReference>
<accession>A0A191ZGE3</accession>
<evidence type="ECO:0000313" key="14">
    <source>
        <dbReference type="EMBL" id="ANJ66925.1"/>
    </source>
</evidence>
<evidence type="ECO:0000259" key="13">
    <source>
        <dbReference type="Pfam" id="PF02223"/>
    </source>
</evidence>
<dbReference type="STRING" id="1860122.A9404_05605"/>
<dbReference type="Pfam" id="PF02223">
    <property type="entry name" value="Thymidylate_kin"/>
    <property type="match status" value="1"/>
</dbReference>
<dbReference type="OrthoDB" id="9774907at2"/>
<evidence type="ECO:0000256" key="9">
    <source>
        <dbReference type="ARBA" id="ARBA00029962"/>
    </source>
</evidence>
<name>A0A191ZGE3_9GAMM</name>
<keyword evidence="8 12" id="KW-0067">ATP-binding</keyword>